<name>X1V4V8_9ZZZZ</name>
<evidence type="ECO:0000256" key="1">
    <source>
        <dbReference type="ARBA" id="ARBA00010759"/>
    </source>
</evidence>
<evidence type="ECO:0000313" key="2">
    <source>
        <dbReference type="EMBL" id="GAJ10827.1"/>
    </source>
</evidence>
<dbReference type="PRINTS" id="PR01576">
    <property type="entry name" value="PDEFORMYLASE"/>
</dbReference>
<dbReference type="PANTHER" id="PTHR10458">
    <property type="entry name" value="PEPTIDE DEFORMYLASE"/>
    <property type="match status" value="1"/>
</dbReference>
<proteinExistence type="inferred from homology"/>
<dbReference type="AlphaFoldDB" id="X1V4V8"/>
<protein>
    <recommendedName>
        <fullName evidence="3">Peptide deformylase</fullName>
    </recommendedName>
</protein>
<dbReference type="NCBIfam" id="NF001159">
    <property type="entry name" value="PRK00150.1-3"/>
    <property type="match status" value="1"/>
</dbReference>
<dbReference type="NCBIfam" id="TIGR00079">
    <property type="entry name" value="pept_deformyl"/>
    <property type="match status" value="1"/>
</dbReference>
<comment type="similarity">
    <text evidence="1">Belongs to the polypeptide deformylase family.</text>
</comment>
<dbReference type="HAMAP" id="MF_00163">
    <property type="entry name" value="Pep_deformylase"/>
    <property type="match status" value="1"/>
</dbReference>
<dbReference type="CDD" id="cd00487">
    <property type="entry name" value="Pep_deformylase"/>
    <property type="match status" value="1"/>
</dbReference>
<dbReference type="EMBL" id="BARW01028246">
    <property type="protein sequence ID" value="GAJ10827.1"/>
    <property type="molecule type" value="Genomic_DNA"/>
</dbReference>
<feature type="non-terminal residue" evidence="2">
    <location>
        <position position="1"/>
    </location>
</feature>
<sequence length="139" mass="15571">VLKKLADDMLETMRKAYGVGLAAPQVGVPLRLAIIEIPEEEPLIMVNPEVTDQKGERNVTEGCLSYPGYRGETIRSEMVKVKAVDLNGEKIRIKGDGLLAQALEHEIDHLNGILYTERLVDKDSLHKIEMIPEPDQREI</sequence>
<dbReference type="Gene3D" id="3.90.45.10">
    <property type="entry name" value="Peptide deformylase"/>
    <property type="match status" value="1"/>
</dbReference>
<dbReference type="GO" id="GO:0042586">
    <property type="term" value="F:peptide deformylase activity"/>
    <property type="evidence" value="ECO:0007669"/>
    <property type="project" value="InterPro"/>
</dbReference>
<dbReference type="PANTHER" id="PTHR10458:SF22">
    <property type="entry name" value="PEPTIDE DEFORMYLASE"/>
    <property type="match status" value="1"/>
</dbReference>
<dbReference type="SUPFAM" id="SSF56420">
    <property type="entry name" value="Peptide deformylase"/>
    <property type="match status" value="1"/>
</dbReference>
<evidence type="ECO:0008006" key="3">
    <source>
        <dbReference type="Google" id="ProtNLM"/>
    </source>
</evidence>
<gene>
    <name evidence="2" type="ORF">S12H4_45648</name>
</gene>
<organism evidence="2">
    <name type="scientific">marine sediment metagenome</name>
    <dbReference type="NCBI Taxonomy" id="412755"/>
    <lineage>
        <taxon>unclassified sequences</taxon>
        <taxon>metagenomes</taxon>
        <taxon>ecological metagenomes</taxon>
    </lineage>
</organism>
<dbReference type="InterPro" id="IPR023635">
    <property type="entry name" value="Peptide_deformylase"/>
</dbReference>
<comment type="caution">
    <text evidence="2">The sequence shown here is derived from an EMBL/GenBank/DDBJ whole genome shotgun (WGS) entry which is preliminary data.</text>
</comment>
<dbReference type="PIRSF" id="PIRSF004749">
    <property type="entry name" value="Pep_def"/>
    <property type="match status" value="1"/>
</dbReference>
<accession>X1V4V8</accession>
<dbReference type="Pfam" id="PF01327">
    <property type="entry name" value="Pep_deformylase"/>
    <property type="match status" value="1"/>
</dbReference>
<reference evidence="2" key="1">
    <citation type="journal article" date="2014" name="Front. Microbiol.">
        <title>High frequency of phylogenetically diverse reductive dehalogenase-homologous genes in deep subseafloor sedimentary metagenomes.</title>
        <authorList>
            <person name="Kawai M."/>
            <person name="Futagami T."/>
            <person name="Toyoda A."/>
            <person name="Takaki Y."/>
            <person name="Nishi S."/>
            <person name="Hori S."/>
            <person name="Arai W."/>
            <person name="Tsubouchi T."/>
            <person name="Morono Y."/>
            <person name="Uchiyama I."/>
            <person name="Ito T."/>
            <person name="Fujiyama A."/>
            <person name="Inagaki F."/>
            <person name="Takami H."/>
        </authorList>
    </citation>
    <scope>NUCLEOTIDE SEQUENCE</scope>
    <source>
        <strain evidence="2">Expedition CK06-06</strain>
    </source>
</reference>
<dbReference type="InterPro" id="IPR036821">
    <property type="entry name" value="Peptide_deformylase_sf"/>
</dbReference>